<dbReference type="Proteomes" id="UP000777265">
    <property type="component" value="Unassembled WGS sequence"/>
</dbReference>
<dbReference type="Gene3D" id="2.70.40.10">
    <property type="match status" value="1"/>
</dbReference>
<keyword evidence="3 5" id="KW-0546">Nucleotide metabolism</keyword>
<dbReference type="AlphaFoldDB" id="A0A351U190"/>
<dbReference type="InterPro" id="IPR033704">
    <property type="entry name" value="dUTPase_trimeric"/>
</dbReference>
<evidence type="ECO:0000313" key="7">
    <source>
        <dbReference type="EMBL" id="NLW35476.1"/>
    </source>
</evidence>
<dbReference type="EC" id="3.6.1.23" evidence="5"/>
<evidence type="ECO:0000313" key="8">
    <source>
        <dbReference type="Proteomes" id="UP000777265"/>
    </source>
</evidence>
<protein>
    <recommendedName>
        <fullName evidence="5">Deoxyuridine 5'-triphosphate nucleotidohydrolase</fullName>
        <shortName evidence="5">dUTPase</shortName>
        <ecNumber evidence="5">3.6.1.23</ecNumber>
    </recommendedName>
    <alternativeName>
        <fullName evidence="5">dUTP pyrophosphatase</fullName>
    </alternativeName>
</protein>
<feature type="binding site" evidence="5">
    <location>
        <position position="79"/>
    </location>
    <ligand>
        <name>substrate</name>
    </ligand>
</feature>
<dbReference type="PANTHER" id="PTHR11241">
    <property type="entry name" value="DEOXYURIDINE 5'-TRIPHOSPHATE NUCLEOTIDOHYDROLASE"/>
    <property type="match status" value="1"/>
</dbReference>
<comment type="function">
    <text evidence="5">This enzyme is involved in nucleotide metabolism: it produces dUMP, the immediate precursor of thymidine nucleotides and it decreases the intracellular concentration of dUTP so that uracil cannot be incorporated into DNA.</text>
</comment>
<evidence type="ECO:0000256" key="1">
    <source>
        <dbReference type="ARBA" id="ARBA00006581"/>
    </source>
</evidence>
<organism evidence="7 8">
    <name type="scientific">Syntrophorhabdus aromaticivorans</name>
    <dbReference type="NCBI Taxonomy" id="328301"/>
    <lineage>
        <taxon>Bacteria</taxon>
        <taxon>Pseudomonadati</taxon>
        <taxon>Thermodesulfobacteriota</taxon>
        <taxon>Syntrophorhabdia</taxon>
        <taxon>Syntrophorhabdales</taxon>
        <taxon>Syntrophorhabdaceae</taxon>
        <taxon>Syntrophorhabdus</taxon>
    </lineage>
</organism>
<evidence type="ECO:0000256" key="2">
    <source>
        <dbReference type="ARBA" id="ARBA00022801"/>
    </source>
</evidence>
<dbReference type="SUPFAM" id="SSF51283">
    <property type="entry name" value="dUTPase-like"/>
    <property type="match status" value="1"/>
</dbReference>
<evidence type="ECO:0000256" key="5">
    <source>
        <dbReference type="HAMAP-Rule" id="MF_00116"/>
    </source>
</evidence>
<keyword evidence="5" id="KW-0479">Metal-binding</keyword>
<keyword evidence="2 5" id="KW-0378">Hydrolase</keyword>
<comment type="caution">
    <text evidence="5">Lacks conserved residue(s) required for the propagation of feature annotation.</text>
</comment>
<dbReference type="InterPro" id="IPR036157">
    <property type="entry name" value="dUTPase-like_sf"/>
</dbReference>
<dbReference type="Pfam" id="PF00692">
    <property type="entry name" value="dUTPase"/>
    <property type="match status" value="1"/>
</dbReference>
<keyword evidence="5" id="KW-0460">Magnesium</keyword>
<reference evidence="7" key="2">
    <citation type="submission" date="2020-01" db="EMBL/GenBank/DDBJ databases">
        <authorList>
            <person name="Campanaro S."/>
        </authorList>
    </citation>
    <scope>NUCLEOTIDE SEQUENCE</scope>
    <source>
        <strain evidence="7">AS06rmzACSIP_7</strain>
    </source>
</reference>
<dbReference type="EMBL" id="JAAYEE010000134">
    <property type="protein sequence ID" value="NLW35476.1"/>
    <property type="molecule type" value="Genomic_DNA"/>
</dbReference>
<dbReference type="GO" id="GO:0004170">
    <property type="term" value="F:dUTP diphosphatase activity"/>
    <property type="evidence" value="ECO:0007669"/>
    <property type="project" value="UniProtKB-UniRule"/>
</dbReference>
<proteinExistence type="inferred from homology"/>
<dbReference type="CDD" id="cd07557">
    <property type="entry name" value="trimeric_dUTPase"/>
    <property type="match status" value="1"/>
</dbReference>
<comment type="similarity">
    <text evidence="1 5">Belongs to the dUTPase family.</text>
</comment>
<dbReference type="PANTHER" id="PTHR11241:SF0">
    <property type="entry name" value="DEOXYURIDINE 5'-TRIPHOSPHATE NUCLEOTIDOHYDROLASE"/>
    <property type="match status" value="1"/>
</dbReference>
<dbReference type="STRING" id="909663.GCA_000512235_02208"/>
<feature type="domain" description="dUTPase-like" evidence="6">
    <location>
        <begin position="14"/>
        <end position="145"/>
    </location>
</feature>
<dbReference type="HAMAP" id="MF_00116">
    <property type="entry name" value="dUTPase_bact"/>
    <property type="match status" value="1"/>
</dbReference>
<name>A0A351U190_9BACT</name>
<evidence type="ECO:0000256" key="3">
    <source>
        <dbReference type="ARBA" id="ARBA00023080"/>
    </source>
</evidence>
<accession>A0A351U190</accession>
<feature type="binding site" evidence="5">
    <location>
        <begin position="83"/>
        <end position="85"/>
    </location>
    <ligand>
        <name>substrate</name>
    </ligand>
</feature>
<feature type="binding site" evidence="5">
    <location>
        <begin position="66"/>
        <end position="68"/>
    </location>
    <ligand>
        <name>substrate</name>
    </ligand>
</feature>
<comment type="pathway">
    <text evidence="5">Pyrimidine metabolism; dUMP biosynthesis; dUMP from dCTP (dUTP route): step 2/2.</text>
</comment>
<comment type="caution">
    <text evidence="7">The sequence shown here is derived from an EMBL/GenBank/DDBJ whole genome shotgun (WGS) entry which is preliminary data.</text>
</comment>
<dbReference type="NCBIfam" id="NF001862">
    <property type="entry name" value="PRK00601.1"/>
    <property type="match status" value="1"/>
</dbReference>
<dbReference type="GO" id="GO:0006226">
    <property type="term" value="P:dUMP biosynthetic process"/>
    <property type="evidence" value="ECO:0007669"/>
    <property type="project" value="UniProtKB-UniRule"/>
</dbReference>
<sequence length="147" mass="15767">MEGLEVFITTKDGATLPAYATKASSGMDLFALTDEPVTLKPLERALIPTGIHVGIPEGFEAEIRPRSGIAYNSGVTVLNAPGTIDADYRGEVKVLLINLGAEPFTVRKGDRIAQMIFKSVVNVNWKPVEVLPETTRGYGGFGSTGMR</sequence>
<gene>
    <name evidence="5 7" type="primary">dut</name>
    <name evidence="7" type="ORF">GXY80_08365</name>
</gene>
<evidence type="ECO:0000256" key="4">
    <source>
        <dbReference type="ARBA" id="ARBA00047686"/>
    </source>
</evidence>
<reference evidence="7" key="1">
    <citation type="journal article" date="2020" name="Biotechnol. Biofuels">
        <title>New insights from the biogas microbiome by comprehensive genome-resolved metagenomics of nearly 1600 species originating from multiple anaerobic digesters.</title>
        <authorList>
            <person name="Campanaro S."/>
            <person name="Treu L."/>
            <person name="Rodriguez-R L.M."/>
            <person name="Kovalovszki A."/>
            <person name="Ziels R.M."/>
            <person name="Maus I."/>
            <person name="Zhu X."/>
            <person name="Kougias P.G."/>
            <person name="Basile A."/>
            <person name="Luo G."/>
            <person name="Schluter A."/>
            <person name="Konstantinidis K.T."/>
            <person name="Angelidaki I."/>
        </authorList>
    </citation>
    <scope>NUCLEOTIDE SEQUENCE</scope>
    <source>
        <strain evidence="7">AS06rmzACSIP_7</strain>
    </source>
</reference>
<comment type="catalytic activity">
    <reaction evidence="4 5">
        <text>dUTP + H2O = dUMP + diphosphate + H(+)</text>
        <dbReference type="Rhea" id="RHEA:10248"/>
        <dbReference type="ChEBI" id="CHEBI:15377"/>
        <dbReference type="ChEBI" id="CHEBI:15378"/>
        <dbReference type="ChEBI" id="CHEBI:33019"/>
        <dbReference type="ChEBI" id="CHEBI:61555"/>
        <dbReference type="ChEBI" id="CHEBI:246422"/>
        <dbReference type="EC" id="3.6.1.23"/>
    </reaction>
</comment>
<comment type="cofactor">
    <cofactor evidence="5">
        <name>Mg(2+)</name>
        <dbReference type="ChEBI" id="CHEBI:18420"/>
    </cofactor>
</comment>
<evidence type="ECO:0000259" key="6">
    <source>
        <dbReference type="Pfam" id="PF00692"/>
    </source>
</evidence>
<dbReference type="GO" id="GO:0046081">
    <property type="term" value="P:dUTP catabolic process"/>
    <property type="evidence" value="ECO:0007669"/>
    <property type="project" value="InterPro"/>
</dbReference>
<dbReference type="NCBIfam" id="TIGR00576">
    <property type="entry name" value="dut"/>
    <property type="match status" value="1"/>
</dbReference>
<dbReference type="GO" id="GO:0000287">
    <property type="term" value="F:magnesium ion binding"/>
    <property type="evidence" value="ECO:0007669"/>
    <property type="project" value="UniProtKB-UniRule"/>
</dbReference>
<dbReference type="InterPro" id="IPR008181">
    <property type="entry name" value="dUTPase"/>
</dbReference>
<dbReference type="InterPro" id="IPR029054">
    <property type="entry name" value="dUTPase-like"/>
</dbReference>